<gene>
    <name evidence="12" type="ORF">ATK78_0672</name>
</gene>
<keyword evidence="8" id="KW-0175">Coiled coil</keyword>
<reference evidence="12 13" key="1">
    <citation type="submission" date="2019-03" db="EMBL/GenBank/DDBJ databases">
        <title>Genomic Encyclopedia of Archaeal and Bacterial Type Strains, Phase II (KMG-II): from individual species to whole genera.</title>
        <authorList>
            <person name="Goeker M."/>
        </authorList>
    </citation>
    <scope>NUCLEOTIDE SEQUENCE [LARGE SCALE GENOMIC DNA]</scope>
    <source>
        <strain evidence="12 13">DSM 19035</strain>
    </source>
</reference>
<dbReference type="CDD" id="cd00130">
    <property type="entry name" value="PAS"/>
    <property type="match status" value="1"/>
</dbReference>
<dbReference type="SUPFAM" id="SSF47384">
    <property type="entry name" value="Homodimeric domain of signal transducing histidine kinase"/>
    <property type="match status" value="1"/>
</dbReference>
<dbReference type="OrthoDB" id="9813151at2"/>
<comment type="caution">
    <text evidence="12">The sequence shown here is derived from an EMBL/GenBank/DDBJ whole genome shotgun (WGS) entry which is preliminary data.</text>
</comment>
<feature type="coiled-coil region" evidence="8">
    <location>
        <begin position="128"/>
        <end position="189"/>
    </location>
</feature>
<evidence type="ECO:0000256" key="8">
    <source>
        <dbReference type="SAM" id="Coils"/>
    </source>
</evidence>
<evidence type="ECO:0000259" key="9">
    <source>
        <dbReference type="PROSITE" id="PS50109"/>
    </source>
</evidence>
<dbReference type="InterPro" id="IPR013655">
    <property type="entry name" value="PAS_fold_3"/>
</dbReference>
<dbReference type="SUPFAM" id="SSF55785">
    <property type="entry name" value="PYP-like sensor domain (PAS domain)"/>
    <property type="match status" value="3"/>
</dbReference>
<dbReference type="NCBIfam" id="TIGR00229">
    <property type="entry name" value="sensory_box"/>
    <property type="match status" value="1"/>
</dbReference>
<name>A0A4R6T0J4_9SPHI</name>
<evidence type="ECO:0000256" key="7">
    <source>
        <dbReference type="ARBA" id="ARBA00023136"/>
    </source>
</evidence>
<evidence type="ECO:0000259" key="11">
    <source>
        <dbReference type="PROSITE" id="PS50113"/>
    </source>
</evidence>
<sequence length="675" mass="75849">MDTYGNLTDREILEILSLSPKAIAVYTTQDIIIQSANDAMITFWGKDRTIIGKPLEEAVPELKGQPFIGLLQNVLKTGITNSGRAIPAELMSNGKLQIFYYDYEYRAIKDEHGVPYCVMHTAEDVTALVLSLQKLEIARQQEEQLELEQGVNEQLATANEELNAINEELQQTQENLQLLNAELEERVLERTKALFESESNMRYMIAEAPIAIAVFKGRDLIIDTANEKVLEAWGKTVEIIGKPLQVGVPELHGQDFLNILDEVFVSGIPFYGNEVKALIEKNQVIEEIYSNFVYQPLKNEQGQTTHIMLIAHLVTEQVMARKKAEDAEEMLRVSIEAANAGTWYLDTHTHEFRASPRLKELFGFSGNETVSYEAVTARIPEDYRLKVKAGVKRTIETGENYYIEHPILSQNDQKQVWVSAIGKLYTNNSGNPLHFSGMILDITQQKEDEIRKNDFIGMVSHELKTPLTSLSGYIQLLHRNAKKAADNYSADVLQKATGQLKKMTGMINGFLNISRLESGKIHLQKQQFDMDALVQELIGETKLSASGHTITFLPCPPLNVFADKEKIGSVISNLLSNAVKYSPHKEEITVHCELVGDQVQVSIKDEGLGINQSDTKRLFERFYRVENKENPHISGFGIGLYLSAEIIEHHGGKIWVESEKGKGSTFHFSIPVSGQ</sequence>
<dbReference type="InterPro" id="IPR003661">
    <property type="entry name" value="HisK_dim/P_dom"/>
</dbReference>
<dbReference type="PROSITE" id="PS50109">
    <property type="entry name" value="HIS_KIN"/>
    <property type="match status" value="1"/>
</dbReference>
<evidence type="ECO:0000256" key="5">
    <source>
        <dbReference type="ARBA" id="ARBA00022777"/>
    </source>
</evidence>
<dbReference type="GO" id="GO:0004721">
    <property type="term" value="F:phosphoprotein phosphatase activity"/>
    <property type="evidence" value="ECO:0007669"/>
    <property type="project" value="TreeGrafter"/>
</dbReference>
<dbReference type="CDD" id="cd00082">
    <property type="entry name" value="HisKA"/>
    <property type="match status" value="1"/>
</dbReference>
<dbReference type="PANTHER" id="PTHR45453">
    <property type="entry name" value="PHOSPHATE REGULON SENSOR PROTEIN PHOR"/>
    <property type="match status" value="1"/>
</dbReference>
<evidence type="ECO:0000256" key="4">
    <source>
        <dbReference type="ARBA" id="ARBA00022679"/>
    </source>
</evidence>
<dbReference type="Gene3D" id="3.30.565.10">
    <property type="entry name" value="Histidine kinase-like ATPase, C-terminal domain"/>
    <property type="match status" value="1"/>
</dbReference>
<keyword evidence="4" id="KW-0808">Transferase</keyword>
<keyword evidence="13" id="KW-1185">Reference proteome</keyword>
<dbReference type="InterPro" id="IPR005467">
    <property type="entry name" value="His_kinase_dom"/>
</dbReference>
<organism evidence="12 13">
    <name type="scientific">Pedobacter metabolipauper</name>
    <dbReference type="NCBI Taxonomy" id="425513"/>
    <lineage>
        <taxon>Bacteria</taxon>
        <taxon>Pseudomonadati</taxon>
        <taxon>Bacteroidota</taxon>
        <taxon>Sphingobacteriia</taxon>
        <taxon>Sphingobacteriales</taxon>
        <taxon>Sphingobacteriaceae</taxon>
        <taxon>Pedobacter</taxon>
    </lineage>
</organism>
<dbReference type="Pfam" id="PF08447">
    <property type="entry name" value="PAS_3"/>
    <property type="match status" value="1"/>
</dbReference>
<dbReference type="Gene3D" id="1.10.287.130">
    <property type="match status" value="1"/>
</dbReference>
<dbReference type="Pfam" id="PF02518">
    <property type="entry name" value="HATPase_c"/>
    <property type="match status" value="1"/>
</dbReference>
<keyword evidence="6" id="KW-0902">Two-component regulatory system</keyword>
<dbReference type="SMART" id="SM00091">
    <property type="entry name" value="PAS"/>
    <property type="match status" value="3"/>
</dbReference>
<evidence type="ECO:0000259" key="10">
    <source>
        <dbReference type="PROSITE" id="PS50112"/>
    </source>
</evidence>
<dbReference type="PROSITE" id="PS50113">
    <property type="entry name" value="PAC"/>
    <property type="match status" value="1"/>
</dbReference>
<dbReference type="PRINTS" id="PR00344">
    <property type="entry name" value="BCTRLSENSOR"/>
</dbReference>
<evidence type="ECO:0000256" key="6">
    <source>
        <dbReference type="ARBA" id="ARBA00023012"/>
    </source>
</evidence>
<dbReference type="FunFam" id="3.30.565.10:FF:000006">
    <property type="entry name" value="Sensor histidine kinase WalK"/>
    <property type="match status" value="1"/>
</dbReference>
<dbReference type="RefSeq" id="WP_133574615.1">
    <property type="nucleotide sequence ID" value="NZ_SNYC01000003.1"/>
</dbReference>
<evidence type="ECO:0000256" key="2">
    <source>
        <dbReference type="ARBA" id="ARBA00012438"/>
    </source>
</evidence>
<feature type="domain" description="PAS" evidence="10">
    <location>
        <begin position="327"/>
        <end position="398"/>
    </location>
</feature>
<evidence type="ECO:0000313" key="13">
    <source>
        <dbReference type="Proteomes" id="UP000295620"/>
    </source>
</evidence>
<evidence type="ECO:0000256" key="3">
    <source>
        <dbReference type="ARBA" id="ARBA00022553"/>
    </source>
</evidence>
<keyword evidence="3" id="KW-0597">Phosphoprotein</keyword>
<keyword evidence="7" id="KW-0472">Membrane</keyword>
<feature type="domain" description="PAC" evidence="11">
    <location>
        <begin position="401"/>
        <end position="454"/>
    </location>
</feature>
<dbReference type="AlphaFoldDB" id="A0A4R6T0J4"/>
<dbReference type="InterPro" id="IPR004358">
    <property type="entry name" value="Sig_transdc_His_kin-like_C"/>
</dbReference>
<dbReference type="GO" id="GO:0005886">
    <property type="term" value="C:plasma membrane"/>
    <property type="evidence" value="ECO:0007669"/>
    <property type="project" value="TreeGrafter"/>
</dbReference>
<evidence type="ECO:0000256" key="1">
    <source>
        <dbReference type="ARBA" id="ARBA00000085"/>
    </source>
</evidence>
<dbReference type="InterPro" id="IPR036097">
    <property type="entry name" value="HisK_dim/P_sf"/>
</dbReference>
<dbReference type="InterPro" id="IPR050351">
    <property type="entry name" value="BphY/WalK/GraS-like"/>
</dbReference>
<dbReference type="InterPro" id="IPR036890">
    <property type="entry name" value="HATPase_C_sf"/>
</dbReference>
<dbReference type="SMART" id="SM00388">
    <property type="entry name" value="HisKA"/>
    <property type="match status" value="1"/>
</dbReference>
<dbReference type="InterPro" id="IPR000014">
    <property type="entry name" value="PAS"/>
</dbReference>
<dbReference type="Gene3D" id="3.30.450.20">
    <property type="entry name" value="PAS domain"/>
    <property type="match status" value="3"/>
</dbReference>
<dbReference type="EC" id="2.7.13.3" evidence="2"/>
<dbReference type="Proteomes" id="UP000295620">
    <property type="component" value="Unassembled WGS sequence"/>
</dbReference>
<dbReference type="PANTHER" id="PTHR45453:SF1">
    <property type="entry name" value="PHOSPHATE REGULON SENSOR PROTEIN PHOR"/>
    <property type="match status" value="1"/>
</dbReference>
<dbReference type="SUPFAM" id="SSF55874">
    <property type="entry name" value="ATPase domain of HSP90 chaperone/DNA topoisomerase II/histidine kinase"/>
    <property type="match status" value="1"/>
</dbReference>
<keyword evidence="5" id="KW-0418">Kinase</keyword>
<dbReference type="InterPro" id="IPR003594">
    <property type="entry name" value="HATPase_dom"/>
</dbReference>
<dbReference type="EMBL" id="SNYC01000003">
    <property type="protein sequence ID" value="TDQ11549.1"/>
    <property type="molecule type" value="Genomic_DNA"/>
</dbReference>
<dbReference type="InterPro" id="IPR000700">
    <property type="entry name" value="PAS-assoc_C"/>
</dbReference>
<dbReference type="PROSITE" id="PS50112">
    <property type="entry name" value="PAS"/>
    <property type="match status" value="1"/>
</dbReference>
<dbReference type="Pfam" id="PF00512">
    <property type="entry name" value="HisKA"/>
    <property type="match status" value="1"/>
</dbReference>
<proteinExistence type="predicted"/>
<dbReference type="Pfam" id="PF13426">
    <property type="entry name" value="PAS_9"/>
    <property type="match status" value="1"/>
</dbReference>
<dbReference type="SMART" id="SM00387">
    <property type="entry name" value="HATPase_c"/>
    <property type="match status" value="1"/>
</dbReference>
<dbReference type="CDD" id="cd00075">
    <property type="entry name" value="HATPase"/>
    <property type="match status" value="1"/>
</dbReference>
<accession>A0A4R6T0J4</accession>
<dbReference type="GO" id="GO:0016036">
    <property type="term" value="P:cellular response to phosphate starvation"/>
    <property type="evidence" value="ECO:0007669"/>
    <property type="project" value="TreeGrafter"/>
</dbReference>
<feature type="domain" description="Histidine kinase" evidence="9">
    <location>
        <begin position="458"/>
        <end position="674"/>
    </location>
</feature>
<dbReference type="GO" id="GO:0000155">
    <property type="term" value="F:phosphorelay sensor kinase activity"/>
    <property type="evidence" value="ECO:0007669"/>
    <property type="project" value="InterPro"/>
</dbReference>
<comment type="catalytic activity">
    <reaction evidence="1">
        <text>ATP + protein L-histidine = ADP + protein N-phospho-L-histidine.</text>
        <dbReference type="EC" id="2.7.13.3"/>
    </reaction>
</comment>
<dbReference type="InterPro" id="IPR035965">
    <property type="entry name" value="PAS-like_dom_sf"/>
</dbReference>
<protein>
    <recommendedName>
        <fullName evidence="2">histidine kinase</fullName>
        <ecNumber evidence="2">2.7.13.3</ecNumber>
    </recommendedName>
</protein>
<evidence type="ECO:0000313" key="12">
    <source>
        <dbReference type="EMBL" id="TDQ11549.1"/>
    </source>
</evidence>